<evidence type="ECO:0000256" key="3">
    <source>
        <dbReference type="ARBA" id="ARBA00022737"/>
    </source>
</evidence>
<protein>
    <recommendedName>
        <fullName evidence="7">Thioredoxin domain-containing protein</fullName>
    </recommendedName>
</protein>
<dbReference type="PROSITE" id="PS00194">
    <property type="entry name" value="THIOREDOXIN_1"/>
    <property type="match status" value="1"/>
</dbReference>
<keyword evidence="4" id="KW-0676">Redox-active center</keyword>
<dbReference type="InterPro" id="IPR005788">
    <property type="entry name" value="PDI_thioredoxin-like_dom"/>
</dbReference>
<dbReference type="Gene3D" id="3.40.30.10">
    <property type="entry name" value="Glutaredoxin"/>
    <property type="match status" value="1"/>
</dbReference>
<dbReference type="PANTHER" id="PTHR45672">
    <property type="entry name" value="PROTEIN DISULFIDE-ISOMERASE C17H9.14C-RELATED"/>
    <property type="match status" value="1"/>
</dbReference>
<evidence type="ECO:0000313" key="9">
    <source>
        <dbReference type="Proteomes" id="UP001217089"/>
    </source>
</evidence>
<keyword evidence="2 6" id="KW-0732">Signal</keyword>
<comment type="caution">
    <text evidence="8">The sequence shown here is derived from an EMBL/GenBank/DDBJ whole genome shotgun (WGS) entry which is preliminary data.</text>
</comment>
<dbReference type="NCBIfam" id="TIGR01126">
    <property type="entry name" value="pdi_dom"/>
    <property type="match status" value="1"/>
</dbReference>
<evidence type="ECO:0000256" key="2">
    <source>
        <dbReference type="ARBA" id="ARBA00022729"/>
    </source>
</evidence>
<evidence type="ECO:0000256" key="6">
    <source>
        <dbReference type="SAM" id="SignalP"/>
    </source>
</evidence>
<dbReference type="InterPro" id="IPR013766">
    <property type="entry name" value="Thioredoxin_domain"/>
</dbReference>
<evidence type="ECO:0000259" key="7">
    <source>
        <dbReference type="PROSITE" id="PS51352"/>
    </source>
</evidence>
<dbReference type="PRINTS" id="PR00421">
    <property type="entry name" value="THIOREDOXIN"/>
</dbReference>
<name>A0ABQ9FWT4_TEGGR</name>
<keyword evidence="9" id="KW-1185">Reference proteome</keyword>
<dbReference type="InterPro" id="IPR051063">
    <property type="entry name" value="PDI"/>
</dbReference>
<dbReference type="SUPFAM" id="SSF52833">
    <property type="entry name" value="Thioredoxin-like"/>
    <property type="match status" value="1"/>
</dbReference>
<accession>A0ABQ9FWT4</accession>
<evidence type="ECO:0000313" key="8">
    <source>
        <dbReference type="EMBL" id="KAJ8321708.1"/>
    </source>
</evidence>
<comment type="similarity">
    <text evidence="1 5">Belongs to the protein disulfide isomerase family.</text>
</comment>
<reference evidence="8 9" key="1">
    <citation type="submission" date="2022-12" db="EMBL/GenBank/DDBJ databases">
        <title>Chromosome-level genome of Tegillarca granosa.</title>
        <authorList>
            <person name="Kim J."/>
        </authorList>
    </citation>
    <scope>NUCLEOTIDE SEQUENCE [LARGE SCALE GENOMIC DNA]</scope>
    <source>
        <strain evidence="8">Teg-2019</strain>
        <tissue evidence="8">Adductor muscle</tissue>
    </source>
</reference>
<evidence type="ECO:0000256" key="4">
    <source>
        <dbReference type="ARBA" id="ARBA00023284"/>
    </source>
</evidence>
<dbReference type="Pfam" id="PF00085">
    <property type="entry name" value="Thioredoxin"/>
    <property type="match status" value="1"/>
</dbReference>
<evidence type="ECO:0000256" key="1">
    <source>
        <dbReference type="ARBA" id="ARBA00006347"/>
    </source>
</evidence>
<dbReference type="InterPro" id="IPR036249">
    <property type="entry name" value="Thioredoxin-like_sf"/>
</dbReference>
<feature type="signal peptide" evidence="6">
    <location>
        <begin position="1"/>
        <end position="18"/>
    </location>
</feature>
<feature type="domain" description="Thioredoxin" evidence="7">
    <location>
        <begin position="15"/>
        <end position="133"/>
    </location>
</feature>
<dbReference type="PROSITE" id="PS51352">
    <property type="entry name" value="THIOREDOXIN_2"/>
    <property type="match status" value="1"/>
</dbReference>
<dbReference type="PANTHER" id="PTHR45672:SF3">
    <property type="entry name" value="THIOREDOXIN DOMAIN-CONTAINING PROTEIN 5"/>
    <property type="match status" value="1"/>
</dbReference>
<proteinExistence type="inferred from homology"/>
<keyword evidence="3" id="KW-0677">Repeat</keyword>
<organism evidence="8 9">
    <name type="scientific">Tegillarca granosa</name>
    <name type="common">Malaysian cockle</name>
    <name type="synonym">Anadara granosa</name>
    <dbReference type="NCBI Taxonomy" id="220873"/>
    <lineage>
        <taxon>Eukaryota</taxon>
        <taxon>Metazoa</taxon>
        <taxon>Spiralia</taxon>
        <taxon>Lophotrochozoa</taxon>
        <taxon>Mollusca</taxon>
        <taxon>Bivalvia</taxon>
        <taxon>Autobranchia</taxon>
        <taxon>Pteriomorphia</taxon>
        <taxon>Arcoida</taxon>
        <taxon>Arcoidea</taxon>
        <taxon>Arcidae</taxon>
        <taxon>Tegillarca</taxon>
    </lineage>
</organism>
<dbReference type="InterPro" id="IPR017937">
    <property type="entry name" value="Thioredoxin_CS"/>
</dbReference>
<dbReference type="EMBL" id="JARBDR010000018">
    <property type="protein sequence ID" value="KAJ8321708.1"/>
    <property type="molecule type" value="Genomic_DNA"/>
</dbReference>
<dbReference type="Proteomes" id="UP001217089">
    <property type="component" value="Unassembled WGS sequence"/>
</dbReference>
<gene>
    <name evidence="8" type="ORF">KUTeg_000179</name>
</gene>
<sequence length="187" mass="21256">MEMSTRIWIACILSLAFGDEADTVASLSYTTDSFDAELAKSNHFVMFFAPWCGHCKRLSPTWDELGKEYNNNDGSEVRIAKVDCTIDTGLCAKYDVTGYPTLKFFKLGETGAVRYKGKRDITSFKEFIEEQVAKVDTYNQGRSLEDLTAYVNKMVKNYIMKKENINDKFQEAIDNAEPEGPFELTSR</sequence>
<evidence type="ECO:0000256" key="5">
    <source>
        <dbReference type="RuleBase" id="RU004208"/>
    </source>
</evidence>
<feature type="chain" id="PRO_5045711387" description="Thioredoxin domain-containing protein" evidence="6">
    <location>
        <begin position="19"/>
        <end position="187"/>
    </location>
</feature>